<organism evidence="2 3">
    <name type="scientific">Rhodanobacter terrae</name>
    <dbReference type="NCBI Taxonomy" id="418647"/>
    <lineage>
        <taxon>Bacteria</taxon>
        <taxon>Pseudomonadati</taxon>
        <taxon>Pseudomonadota</taxon>
        <taxon>Gammaproteobacteria</taxon>
        <taxon>Lysobacterales</taxon>
        <taxon>Rhodanobacteraceae</taxon>
        <taxon>Rhodanobacter</taxon>
    </lineage>
</organism>
<name>A0ABW0SY81_9GAMM</name>
<gene>
    <name evidence="2" type="ORF">ACFPPB_11160</name>
</gene>
<evidence type="ECO:0000313" key="2">
    <source>
        <dbReference type="EMBL" id="MFC5581670.1"/>
    </source>
</evidence>
<dbReference type="InterPro" id="IPR011094">
    <property type="entry name" value="Uncharacterised_LppY/LpqO"/>
</dbReference>
<keyword evidence="1" id="KW-0732">Signal</keyword>
<reference evidence="3" key="1">
    <citation type="journal article" date="2019" name="Int. J. Syst. Evol. Microbiol.">
        <title>The Global Catalogue of Microorganisms (GCM) 10K type strain sequencing project: providing services to taxonomists for standard genome sequencing and annotation.</title>
        <authorList>
            <consortium name="The Broad Institute Genomics Platform"/>
            <consortium name="The Broad Institute Genome Sequencing Center for Infectious Disease"/>
            <person name="Wu L."/>
            <person name="Ma J."/>
        </authorList>
    </citation>
    <scope>NUCLEOTIDE SEQUENCE [LARGE SCALE GENOMIC DNA]</scope>
    <source>
        <strain evidence="3">CGMCC 1.13587</strain>
    </source>
</reference>
<dbReference type="Pfam" id="PF07485">
    <property type="entry name" value="DUF1529"/>
    <property type="match status" value="2"/>
</dbReference>
<evidence type="ECO:0000313" key="3">
    <source>
        <dbReference type="Proteomes" id="UP001596111"/>
    </source>
</evidence>
<accession>A0ABW0SY81</accession>
<keyword evidence="3" id="KW-1185">Reference proteome</keyword>
<sequence>MTTTFAVRCVPLLSTMALMLSLLTALPAAAAALDPVSIGKAAGVEAKAQPDGVVKIGWSRNDVPVTVDGMRLSPVAGLGSWAAFTAMGNQAMVMGDTVVFQDEVDAAMDAAFAHGLQVTGLHNHFFYDQPKVYFMHLGGDGSPTQLAAGVKAVWDAIKAVRAAHPQPADGFGSHIPSMGAMNAGAIAKIVGHPAPVTDGVVKVTIGTEGQMHGRAVGASMGLTTWAAFSGSDKLAAVDGDFIMRTNEVRPVLMALRKAGIHVVALHNHMMSETPNLYFTHFWGEGTTADLARGFRAALDAQANHTSH</sequence>
<proteinExistence type="predicted"/>
<feature type="signal peptide" evidence="1">
    <location>
        <begin position="1"/>
        <end position="30"/>
    </location>
</feature>
<protein>
    <submittedName>
        <fullName evidence="2">DUF1259 domain-containing protein</fullName>
    </submittedName>
</protein>
<dbReference type="RefSeq" id="WP_377327029.1">
    <property type="nucleotide sequence ID" value="NZ_JBHSNG010000010.1"/>
</dbReference>
<dbReference type="Proteomes" id="UP001596111">
    <property type="component" value="Unassembled WGS sequence"/>
</dbReference>
<dbReference type="EMBL" id="JBHSNG010000010">
    <property type="protein sequence ID" value="MFC5581670.1"/>
    <property type="molecule type" value="Genomic_DNA"/>
</dbReference>
<comment type="caution">
    <text evidence="2">The sequence shown here is derived from an EMBL/GenBank/DDBJ whole genome shotgun (WGS) entry which is preliminary data.</text>
</comment>
<feature type="chain" id="PRO_5046714031" evidence="1">
    <location>
        <begin position="31"/>
        <end position="307"/>
    </location>
</feature>
<evidence type="ECO:0000256" key="1">
    <source>
        <dbReference type="SAM" id="SignalP"/>
    </source>
</evidence>